<dbReference type="CDD" id="cd11530">
    <property type="entry name" value="NTP-PPase_DR2231_like"/>
    <property type="match status" value="1"/>
</dbReference>
<feature type="coiled-coil region" evidence="1">
    <location>
        <begin position="177"/>
        <end position="204"/>
    </location>
</feature>
<sequence>MATTLEQYKQVTEFMEVCNQEVNTTRKFQTAKVANLRVNLIHEEIFGTGELVESVNYDNKTGILDALCDILYVTYGAIATYGCVDALSDYEVSIGLPEEREGILLFKHASSSYIREISNYFEQFKRGVESGDSRTISDGLVRIVASCVEFARVSNFDLSGAFNEVHESNMSKFCATVEEAEESIAFRLAEAEALENKVKGLEQTRNYTDAYVEKSGSVYVIKRKIDGKGLKGKDFFEPDLAKYA</sequence>
<evidence type="ECO:0000313" key="2">
    <source>
        <dbReference type="EMBL" id="XBS49485.1"/>
    </source>
</evidence>
<keyword evidence="1" id="KW-0175">Coiled coil</keyword>
<dbReference type="InterPro" id="IPR021130">
    <property type="entry name" value="PRib-ATP_PPHydrolase-like"/>
</dbReference>
<dbReference type="InterPro" id="IPR023292">
    <property type="entry name" value="NTP_PyroPHydrolase-like_dom_sf"/>
</dbReference>
<evidence type="ECO:0000256" key="1">
    <source>
        <dbReference type="SAM" id="Coils"/>
    </source>
</evidence>
<organism evidence="2">
    <name type="scientific">Escherichia phage fEgEco12</name>
    <dbReference type="NCBI Taxonomy" id="3158837"/>
    <lineage>
        <taxon>Viruses</taxon>
        <taxon>Duplodnaviria</taxon>
        <taxon>Heunggongvirae</taxon>
        <taxon>Uroviricota</taxon>
        <taxon>Caudoviricetes</taxon>
    </lineage>
</organism>
<dbReference type="InterPro" id="IPR033653">
    <property type="entry name" value="NTP-PPase_DR2231-like"/>
</dbReference>
<proteinExistence type="predicted"/>
<dbReference type="Gene3D" id="1.10.3420.10">
    <property type="entry name" value="putative ntp pyrophosphohydrolase like domain"/>
    <property type="match status" value="2"/>
</dbReference>
<name>A0AAU7PH51_9CAUD</name>
<accession>A0AAU7PH51</accession>
<dbReference type="EMBL" id="PP777464">
    <property type="protein sequence ID" value="XBS49485.1"/>
    <property type="molecule type" value="Genomic_DNA"/>
</dbReference>
<dbReference type="Pfam" id="PF01503">
    <property type="entry name" value="PRA-PH"/>
    <property type="match status" value="1"/>
</dbReference>
<protein>
    <submittedName>
        <fullName evidence="2">Nucleotide pyrophosphohydrolase</fullName>
    </submittedName>
</protein>
<reference evidence="2" key="1">
    <citation type="submission" date="2024-05" db="EMBL/GenBank/DDBJ databases">
        <authorList>
            <person name="Badawy S."/>
            <person name="Skurnik M."/>
        </authorList>
    </citation>
    <scope>NUCLEOTIDE SEQUENCE</scope>
</reference>